<proteinExistence type="predicted"/>
<dbReference type="AlphaFoldDB" id="A0A1V9G9B9"/>
<evidence type="ECO:0000313" key="2">
    <source>
        <dbReference type="Proteomes" id="UP000192796"/>
    </source>
</evidence>
<dbReference type="OrthoDB" id="9830930at2"/>
<reference evidence="1 2" key="1">
    <citation type="submission" date="2016-03" db="EMBL/GenBank/DDBJ databases">
        <title>Niastella vici sp. nov., isolated from farmland soil.</title>
        <authorList>
            <person name="Chen L."/>
            <person name="Wang D."/>
            <person name="Yang S."/>
            <person name="Wang G."/>
        </authorList>
    </citation>
    <scope>NUCLEOTIDE SEQUENCE [LARGE SCALE GENOMIC DNA]</scope>
    <source>
        <strain evidence="1 2">DJ57</strain>
    </source>
</reference>
<accession>A0A1V9G9B9</accession>
<dbReference type="STRING" id="1703345.A3860_02135"/>
<gene>
    <name evidence="1" type="ORF">A3860_02135</name>
</gene>
<organism evidence="1 2">
    <name type="scientific">Niastella vici</name>
    <dbReference type="NCBI Taxonomy" id="1703345"/>
    <lineage>
        <taxon>Bacteria</taxon>
        <taxon>Pseudomonadati</taxon>
        <taxon>Bacteroidota</taxon>
        <taxon>Chitinophagia</taxon>
        <taxon>Chitinophagales</taxon>
        <taxon>Chitinophagaceae</taxon>
        <taxon>Niastella</taxon>
    </lineage>
</organism>
<protein>
    <submittedName>
        <fullName evidence="1">Uncharacterized protein</fullName>
    </submittedName>
</protein>
<dbReference type="EMBL" id="LVYD01000001">
    <property type="protein sequence ID" value="OQP67182.1"/>
    <property type="molecule type" value="Genomic_DNA"/>
</dbReference>
<name>A0A1V9G9B9_9BACT</name>
<dbReference type="RefSeq" id="WP_081144877.1">
    <property type="nucleotide sequence ID" value="NZ_LVYD01000001.1"/>
</dbReference>
<evidence type="ECO:0000313" key="1">
    <source>
        <dbReference type="EMBL" id="OQP67182.1"/>
    </source>
</evidence>
<comment type="caution">
    <text evidence="1">The sequence shown here is derived from an EMBL/GenBank/DDBJ whole genome shotgun (WGS) entry which is preliminary data.</text>
</comment>
<dbReference type="Proteomes" id="UP000192796">
    <property type="component" value="Unassembled WGS sequence"/>
</dbReference>
<keyword evidence="2" id="KW-1185">Reference proteome</keyword>
<sequence length="172" mass="19704">MTKILELTVAKLVRMPIHDEQQIATDPLIGFYDKTFTFFNNHQPGKLAKDLYKLIFALMEHQANNEQAVNFASSLYDIKQLLQLLEVADPMQQTGELFNQSILDSATEFMHENSPTNLSCNLCRILLEFMRYELQIGYPSFINEFLPAVMALLEWLNAGACLMKAKPVIEEI</sequence>